<dbReference type="Pfam" id="PF14580">
    <property type="entry name" value="LRR_9"/>
    <property type="match status" value="1"/>
</dbReference>
<feature type="coiled-coil region" evidence="3">
    <location>
        <begin position="1228"/>
        <end position="1255"/>
    </location>
</feature>
<evidence type="ECO:0000313" key="6">
    <source>
        <dbReference type="Proteomes" id="UP000295070"/>
    </source>
</evidence>
<dbReference type="PANTHER" id="PTHR45973">
    <property type="entry name" value="PROTEIN PHOSPHATASE 1 REGULATORY SUBUNIT SDS22-RELATED"/>
    <property type="match status" value="1"/>
</dbReference>
<evidence type="ECO:0000256" key="1">
    <source>
        <dbReference type="ARBA" id="ARBA00022614"/>
    </source>
</evidence>
<name>A0A484DBM1_PERFV</name>
<dbReference type="InterPro" id="IPR003591">
    <property type="entry name" value="Leu-rich_rpt_typical-subtyp"/>
</dbReference>
<dbReference type="EMBL" id="SCKG01000005">
    <property type="protein sequence ID" value="TDH12612.1"/>
    <property type="molecule type" value="Genomic_DNA"/>
</dbReference>
<evidence type="ECO:0000256" key="4">
    <source>
        <dbReference type="SAM" id="MobiDB-lite"/>
    </source>
</evidence>
<feature type="region of interest" description="Disordered" evidence="4">
    <location>
        <begin position="1107"/>
        <end position="1131"/>
    </location>
</feature>
<feature type="compositionally biased region" description="Low complexity" evidence="4">
    <location>
        <begin position="345"/>
        <end position="362"/>
    </location>
</feature>
<feature type="compositionally biased region" description="Gly residues" evidence="4">
    <location>
        <begin position="15"/>
        <end position="24"/>
    </location>
</feature>
<evidence type="ECO:0000313" key="5">
    <source>
        <dbReference type="EMBL" id="TDH12612.1"/>
    </source>
</evidence>
<feature type="compositionally biased region" description="Basic and acidic residues" evidence="4">
    <location>
        <begin position="435"/>
        <end position="455"/>
    </location>
</feature>
<dbReference type="PANTHER" id="PTHR45973:SF36">
    <property type="entry name" value="CENTRIOLIN"/>
    <property type="match status" value="1"/>
</dbReference>
<dbReference type="InterPro" id="IPR032675">
    <property type="entry name" value="LRR_dom_sf"/>
</dbReference>
<dbReference type="SMART" id="SM00369">
    <property type="entry name" value="LRR_TYP"/>
    <property type="match status" value="4"/>
</dbReference>
<feature type="compositionally biased region" description="Polar residues" evidence="4">
    <location>
        <begin position="251"/>
        <end position="260"/>
    </location>
</feature>
<gene>
    <name evidence="5" type="ORF">EPR50_G00048820</name>
</gene>
<feature type="coiled-coil region" evidence="3">
    <location>
        <begin position="752"/>
        <end position="898"/>
    </location>
</feature>
<accession>A0A484DBM1</accession>
<dbReference type="STRING" id="8167.A0A484DBM1"/>
<feature type="region of interest" description="Disordered" evidence="4">
    <location>
        <begin position="1"/>
        <end position="24"/>
    </location>
</feature>
<feature type="compositionally biased region" description="Basic and acidic residues" evidence="4">
    <location>
        <begin position="261"/>
        <end position="276"/>
    </location>
</feature>
<feature type="coiled-coil region" evidence="3">
    <location>
        <begin position="211"/>
        <end position="238"/>
    </location>
</feature>
<feature type="region of interest" description="Disordered" evidence="4">
    <location>
        <begin position="1143"/>
        <end position="1181"/>
    </location>
</feature>
<dbReference type="SMART" id="SM00365">
    <property type="entry name" value="LRR_SD22"/>
    <property type="match status" value="4"/>
</dbReference>
<dbReference type="PROSITE" id="PS51450">
    <property type="entry name" value="LRR"/>
    <property type="match status" value="4"/>
</dbReference>
<feature type="region of interest" description="Disordered" evidence="4">
    <location>
        <begin position="435"/>
        <end position="458"/>
    </location>
</feature>
<evidence type="ECO:0000256" key="3">
    <source>
        <dbReference type="SAM" id="Coils"/>
    </source>
</evidence>
<dbReference type="Gene3D" id="1.20.5.170">
    <property type="match status" value="1"/>
</dbReference>
<organism evidence="5 6">
    <name type="scientific">Perca flavescens</name>
    <name type="common">American yellow perch</name>
    <name type="synonym">Morone flavescens</name>
    <dbReference type="NCBI Taxonomy" id="8167"/>
    <lineage>
        <taxon>Eukaryota</taxon>
        <taxon>Metazoa</taxon>
        <taxon>Chordata</taxon>
        <taxon>Craniata</taxon>
        <taxon>Vertebrata</taxon>
        <taxon>Euteleostomi</taxon>
        <taxon>Actinopterygii</taxon>
        <taxon>Neopterygii</taxon>
        <taxon>Teleostei</taxon>
        <taxon>Neoteleostei</taxon>
        <taxon>Acanthomorphata</taxon>
        <taxon>Eupercaria</taxon>
        <taxon>Perciformes</taxon>
        <taxon>Percoidei</taxon>
        <taxon>Percidae</taxon>
        <taxon>Percinae</taxon>
        <taxon>Perca</taxon>
    </lineage>
</organism>
<dbReference type="Gene3D" id="3.80.10.10">
    <property type="entry name" value="Ribonuclease Inhibitor"/>
    <property type="match status" value="2"/>
</dbReference>
<protein>
    <recommendedName>
        <fullName evidence="7">Centriolin</fullName>
    </recommendedName>
</protein>
<feature type="coiled-coil region" evidence="3">
    <location>
        <begin position="1682"/>
        <end position="1799"/>
    </location>
</feature>
<feature type="compositionally biased region" description="Basic and acidic residues" evidence="4">
    <location>
        <begin position="1143"/>
        <end position="1161"/>
    </location>
</feature>
<dbReference type="InterPro" id="IPR050576">
    <property type="entry name" value="Cilia_flagella_integrity"/>
</dbReference>
<keyword evidence="6" id="KW-1185">Reference proteome</keyword>
<keyword evidence="2" id="KW-0677">Repeat</keyword>
<feature type="region of interest" description="Disordered" evidence="4">
    <location>
        <begin position="250"/>
        <end position="277"/>
    </location>
</feature>
<reference evidence="5 6" key="1">
    <citation type="submission" date="2019-01" db="EMBL/GenBank/DDBJ databases">
        <title>A chromosome-scale genome assembly of the yellow perch, Perca flavescens.</title>
        <authorList>
            <person name="Feron R."/>
            <person name="Morvezen R."/>
            <person name="Bestin A."/>
            <person name="Haffray P."/>
            <person name="Klopp C."/>
            <person name="Zahm M."/>
            <person name="Cabau C."/>
            <person name="Roques C."/>
            <person name="Donnadieu C."/>
            <person name="Bouchez O."/>
            <person name="Christie M."/>
            <person name="Larson W."/>
            <person name="Guiguen Y."/>
        </authorList>
    </citation>
    <scope>NUCLEOTIDE SEQUENCE [LARGE SCALE GENOMIC DNA]</scope>
    <source>
        <strain evidence="5">YP-PL-M2</strain>
        <tissue evidence="5">Blood</tissue>
    </source>
</reference>
<feature type="region of interest" description="Disordered" evidence="4">
    <location>
        <begin position="1537"/>
        <end position="1556"/>
    </location>
</feature>
<comment type="caution">
    <text evidence="5">The sequence shown here is derived from an EMBL/GenBank/DDBJ whole genome shotgun (WGS) entry which is preliminary data.</text>
</comment>
<feature type="region of interest" description="Disordered" evidence="4">
    <location>
        <begin position="726"/>
        <end position="745"/>
    </location>
</feature>
<feature type="coiled-coil region" evidence="3">
    <location>
        <begin position="501"/>
        <end position="638"/>
    </location>
</feature>
<keyword evidence="1" id="KW-0433">Leucine-rich repeat</keyword>
<evidence type="ECO:0000256" key="2">
    <source>
        <dbReference type="ARBA" id="ARBA00022737"/>
    </source>
</evidence>
<dbReference type="Proteomes" id="UP000295070">
    <property type="component" value="Chromosome 5"/>
</dbReference>
<feature type="coiled-coil region" evidence="3">
    <location>
        <begin position="668"/>
        <end position="716"/>
    </location>
</feature>
<dbReference type="InterPro" id="IPR001611">
    <property type="entry name" value="Leu-rich_rpt"/>
</dbReference>
<feature type="region of interest" description="Disordered" evidence="4">
    <location>
        <begin position="345"/>
        <end position="371"/>
    </location>
</feature>
<feature type="region of interest" description="Disordered" evidence="4">
    <location>
        <begin position="1020"/>
        <end position="1090"/>
    </location>
</feature>
<feature type="compositionally biased region" description="Basic and acidic residues" evidence="4">
    <location>
        <begin position="1044"/>
        <end position="1060"/>
    </location>
</feature>
<keyword evidence="3" id="KW-0175">Coiled coil</keyword>
<proteinExistence type="predicted"/>
<evidence type="ECO:0008006" key="7">
    <source>
        <dbReference type="Google" id="ProtNLM"/>
    </source>
</evidence>
<dbReference type="SUPFAM" id="SSF52075">
    <property type="entry name" value="Outer arm dynein light chain 1"/>
    <property type="match status" value="1"/>
</dbReference>
<sequence>MVKLFGPQMEEQRETGGGAESQGNRGGIRYITEALLLKQTGCQSLAMVRSLNLSSNGDKRIKFIENLHGCQRLQVLNLNHNLIQSMERLNALTQLRELQLAHNNIQRIEGLELMSSLQHLNLSHNRINHIPVWLPKKLHSLHTLHLQHNLITSLYEVSRLRSLSSLSELSVSGNPASSLPHSRFFLLYHVRTLDRLDDLPITQDERRDAHQRFSAEELERLQQEVDSSQSELSRLQREQLAAVTRIKQQEETNQTLTAHTETQRHTHTLREQELHTKSQLLEKTTAELTRALHRLYELEQELTFYKIDAKLNPLPPCSVQDVVIVDSVAESPYIGKARHIRNTITSAPQNSSSSPSLQTQEGSDLHTDMGTSHPFLEDCKTEQSKAEVDLQLTHQTELQTVAEHRVPEETKSRQQEVLCCLFSKLSVLEQLRDEADETKRQMDRQTDESRKKERETEELETQLLTLDTTDPQHAHVTARLSSWRQLLDRMNGKQSELEGRLDDMLSRIAMETQEIKELEQQLTDGQILANEVLQRDLEGIISGLQEYLRGLRKQAHRAQQQVDSLQAENQSLQLHLEDTQAHCRQLEDTARAHRQDMSVQQEKLSVLRTEAQALRDRQVDLEAELKQLREELTQQITMGQLECDSLQAAVDKEKHTRKIRESQLQSTIETLHDEKVSLQQVVQRLQVQRDQTKAQLHQARSQYEDTRTQLDQTRIQLDQITTAILDPQEVQSGPEDKYSNPVSPEDMLSRSVEQLYRAIQQTRTSTEQLQQDQNHSQKQIARLQAQLAQDQDHVTQLKAQVTRDQDHIAQLEAQVTQDQDHITQLEAQVAQDHNHITQLEAQVTQDQDHITQLEAQVTQDQDHITQLEAQVAQDHDHITQLQSQVAQDQDQAAQLESQVIGGVEQDQEPDWRLQEELERLRVRLHRSQSRNRHVQHKLEGELKQSALQLQDVQQERDALLQQLRSQSDGHQRSLGRLNRKLRQLSRSMCDSDQLTVEQLKSASEQLRALNHMVENSVEELDGSFHQPEGSSERQSKHTPAQQSEHTHTVEELRAKLDKAQRHTHRLRQKLDRTRTRTSTRDGGQWYFVPPGQSSLSLGSLGTQDSGLGLQYLSSPERGRQQDRPPTGGGYWVYIPLTHTDSDTAAEWRDSGGGSDADRSSREQTPPPPTAPGAAVSAGLSDGQTPLVGPAWLLCGSPAAVVYSPPGGGASLHCNIPEHRDTQGDRCVCECVHKEAERLEEERKKLRLETKQLRLTLKQHSSVMQVCDEVECVEKTLLKRRAELRQADRLLLEAQSSIHTARDKASSAQRKADVLQRSAQESAICLLEATQHVRALQEDEVEELRRRQEKERMLREVEEALRSREQEFQRLCTKIHSASDRLSDVLSDLQKSQERLNSFNIQVEQQEQRLVQRSEEHQTAVNRVEEVREEEQRLQNRVKELFQQHEALLSKKSSTVSAMREDELKLITVQSELNTHRAELKQVLQELLVEQQDLEVVKTKRIQTLQRLHKKQDQLDRIQVEVDRAKDELDRIQVEADKKRDELDGTQDEVDKRKDELENKKEEVNRKIEELDRKREEMAELQQKVESHKKETEICLKETKQQQTELQELQEELSRRREERRSLQEQCKHLEARRRHADRSLSAVEVELTKQREEHSHAQLLKQEVVRDTAANQEEFKKHSELLSLLSEQVEERKKHLQTLEQEMNVCSQQQQQRAEHLKELARQIEDKQAVCVGLEDFKAAASQLEDRGHRLTQQQLQLNQIKEELWQREKQLIYKEEELKQQEEELQLKEEGLQKKREELPVKEVFKDSSEESEEDEDKSFYLSTAGLRSAFSSEEERWKVELQREKLKQQEDQLKARLRCRLWNQQENMKVRRLEAEESLLGLKHRLNQLDSLLTHTP</sequence>